<feature type="compositionally biased region" description="Basic and acidic residues" evidence="1">
    <location>
        <begin position="36"/>
        <end position="54"/>
    </location>
</feature>
<dbReference type="EMBL" id="KP136319">
    <property type="protein sequence ID" value="AJF96736.1"/>
    <property type="molecule type" value="Genomic_DNA"/>
</dbReference>
<feature type="region of interest" description="Disordered" evidence="1">
    <location>
        <begin position="93"/>
        <end position="114"/>
    </location>
</feature>
<name>A0A0B5J7M0_9VIRU</name>
<proteinExistence type="predicted"/>
<dbReference type="Proteomes" id="UP000202511">
    <property type="component" value="Segment"/>
</dbReference>
<organism evidence="2 3">
    <name type="scientific">Pandoravirus inopinatum</name>
    <dbReference type="NCBI Taxonomy" id="1605721"/>
    <lineage>
        <taxon>Viruses</taxon>
        <taxon>Pandoravirus</taxon>
    </lineage>
</organism>
<dbReference type="KEGG" id="vg:23461653"/>
<accession>A0A0B5J7M0</accession>
<feature type="region of interest" description="Disordered" evidence="1">
    <location>
        <begin position="1"/>
        <end position="74"/>
    </location>
</feature>
<feature type="compositionally biased region" description="Basic residues" evidence="1">
    <location>
        <begin position="1"/>
        <end position="34"/>
    </location>
</feature>
<evidence type="ECO:0000256" key="1">
    <source>
        <dbReference type="SAM" id="MobiDB-lite"/>
    </source>
</evidence>
<evidence type="ECO:0000313" key="3">
    <source>
        <dbReference type="Proteomes" id="UP000202511"/>
    </source>
</evidence>
<protein>
    <submittedName>
        <fullName evidence="2">Uncharacterized protein</fullName>
    </submittedName>
</protein>
<dbReference type="RefSeq" id="YP_009118971.1">
    <property type="nucleotide sequence ID" value="NC_026440.1"/>
</dbReference>
<dbReference type="GeneID" id="23461653"/>
<reference evidence="2 3" key="1">
    <citation type="journal article" date="2015" name="Parasitol. Res.">
        <title>Viruses in close associations with free-living amoebae.</title>
        <authorList>
            <person name="Scheid P."/>
        </authorList>
    </citation>
    <scope>NUCLEOTIDE SEQUENCE [LARGE SCALE GENOMIC DNA]</scope>
    <source>
        <strain evidence="2">KlaHel</strain>
    </source>
</reference>
<evidence type="ECO:0000313" key="2">
    <source>
        <dbReference type="EMBL" id="AJF96736.1"/>
    </source>
</evidence>
<sequence>MPTKKRKKHANACKRKRQQRPLHGPIRRCRRLRRQQGQDRDHDGDDNARPHSDNYDDDVTDGHATPELTTRPSPAFWALGGLFASTVPSSLLASAPTRLSGDPNKTPLCPMKEQ</sequence>